<proteinExistence type="predicted"/>
<comment type="caution">
    <text evidence="1">The sequence shown here is derived from an EMBL/GenBank/DDBJ whole genome shotgun (WGS) entry which is preliminary data.</text>
</comment>
<gene>
    <name evidence="1" type="ORF">B0I33_1073</name>
</gene>
<dbReference type="EMBL" id="PVNH01000007">
    <property type="protein sequence ID" value="PRX46426.1"/>
    <property type="molecule type" value="Genomic_DNA"/>
</dbReference>
<sequence length="62" mass="6910">MRTWKQFLKSLADKPRGFNADGRMVGVGLATAQDQARQRATAEVEDFLRGRAAEPRRTTTSS</sequence>
<dbReference type="AlphaFoldDB" id="A0A2T0LRZ3"/>
<organism evidence="1 2">
    <name type="scientific">Prauserella shujinwangii</name>
    <dbReference type="NCBI Taxonomy" id="1453103"/>
    <lineage>
        <taxon>Bacteria</taxon>
        <taxon>Bacillati</taxon>
        <taxon>Actinomycetota</taxon>
        <taxon>Actinomycetes</taxon>
        <taxon>Pseudonocardiales</taxon>
        <taxon>Pseudonocardiaceae</taxon>
        <taxon>Prauserella</taxon>
    </lineage>
</organism>
<evidence type="ECO:0000313" key="1">
    <source>
        <dbReference type="EMBL" id="PRX46426.1"/>
    </source>
</evidence>
<dbReference type="RefSeq" id="WP_106179854.1">
    <property type="nucleotide sequence ID" value="NZ_PVNH01000007.1"/>
</dbReference>
<evidence type="ECO:0000313" key="2">
    <source>
        <dbReference type="Proteomes" id="UP000238362"/>
    </source>
</evidence>
<name>A0A2T0LRZ3_9PSEU</name>
<protein>
    <submittedName>
        <fullName evidence="1">Uncharacterized protein</fullName>
    </submittedName>
</protein>
<accession>A0A2T0LRZ3</accession>
<reference evidence="1 2" key="1">
    <citation type="submission" date="2018-03" db="EMBL/GenBank/DDBJ databases">
        <title>Genomic Encyclopedia of Type Strains, Phase III (KMG-III): the genomes of soil and plant-associated and newly described type strains.</title>
        <authorList>
            <person name="Whitman W."/>
        </authorList>
    </citation>
    <scope>NUCLEOTIDE SEQUENCE [LARGE SCALE GENOMIC DNA]</scope>
    <source>
        <strain evidence="1 2">CGMCC 4.7125</strain>
    </source>
</reference>
<dbReference type="Proteomes" id="UP000238362">
    <property type="component" value="Unassembled WGS sequence"/>
</dbReference>
<keyword evidence="2" id="KW-1185">Reference proteome</keyword>